<dbReference type="SMART" id="SM00530">
    <property type="entry name" value="HTH_XRE"/>
    <property type="match status" value="1"/>
</dbReference>
<proteinExistence type="predicted"/>
<reference evidence="2 3" key="1">
    <citation type="journal article" date="1994" name="Int. J. Syst. Bacteriol.">
        <title>Phylogenetic positions of novel aerobic, bacteriochlorophyll a-containing bacteria and description of Roseococcus thiosulfatophilus gen. nov., sp. nov., Erythromicrobium ramosum gen. nov., sp. nov., and Erythrobacter litoralis sp. nov.</title>
        <authorList>
            <person name="Yurkov V."/>
            <person name="Stackebrandt E."/>
            <person name="Holmes A."/>
            <person name="Fuerst J.A."/>
            <person name="Hugenholtz P."/>
            <person name="Golecki J."/>
            <person name="Gad'on N."/>
            <person name="Gorlenko V.M."/>
            <person name="Kompantseva E.I."/>
            <person name="Drews G."/>
        </authorList>
    </citation>
    <scope>NUCLEOTIDE SEQUENCE [LARGE SCALE GENOMIC DNA]</scope>
    <source>
        <strain evidence="2 3">KR-99</strain>
    </source>
</reference>
<dbReference type="SUPFAM" id="SSF47413">
    <property type="entry name" value="lambda repressor-like DNA-binding domains"/>
    <property type="match status" value="1"/>
</dbReference>
<name>A0A7V8RCJ7_9SPHN</name>
<dbReference type="InterPro" id="IPR010982">
    <property type="entry name" value="Lambda_DNA-bd_dom_sf"/>
</dbReference>
<dbReference type="GO" id="GO:0003677">
    <property type="term" value="F:DNA binding"/>
    <property type="evidence" value="ECO:0007669"/>
    <property type="project" value="InterPro"/>
</dbReference>
<dbReference type="EMBL" id="VDES01000002">
    <property type="protein sequence ID" value="MBA1373962.1"/>
    <property type="molecule type" value="Genomic_DNA"/>
</dbReference>
<evidence type="ECO:0000313" key="2">
    <source>
        <dbReference type="EMBL" id="MBA1373962.1"/>
    </source>
</evidence>
<organism evidence="2 3">
    <name type="scientific">Sphingomonas ursincola</name>
    <dbReference type="NCBI Taxonomy" id="56361"/>
    <lineage>
        <taxon>Bacteria</taxon>
        <taxon>Pseudomonadati</taxon>
        <taxon>Pseudomonadota</taxon>
        <taxon>Alphaproteobacteria</taxon>
        <taxon>Sphingomonadales</taxon>
        <taxon>Sphingomonadaceae</taxon>
        <taxon>Sphingomonas</taxon>
    </lineage>
</organism>
<dbReference type="AlphaFoldDB" id="A0A7V8RCJ7"/>
<accession>A0A7V8RCJ7</accession>
<evidence type="ECO:0000259" key="1">
    <source>
        <dbReference type="PROSITE" id="PS50943"/>
    </source>
</evidence>
<dbReference type="InterPro" id="IPR001387">
    <property type="entry name" value="Cro/C1-type_HTH"/>
</dbReference>
<feature type="domain" description="HTH cro/C1-type" evidence="1">
    <location>
        <begin position="19"/>
        <end position="73"/>
    </location>
</feature>
<evidence type="ECO:0000313" key="3">
    <source>
        <dbReference type="Proteomes" id="UP000589292"/>
    </source>
</evidence>
<sequence length="170" mass="19184">MEEKSEDSLPENALVAEALRKIRKARRLRTSEVARAMGMPLRSYEHLEAGQGKITYDRLKRFAEVANCDPVALLAVVPMGSVEFAERCADNKLMHIVLLALRDLNEDLGPDIVYLQSRTIIGGITRLCRDLAEHVRKRDTFAENWLEAKAPKMVRQAAQPVRSNFKPKAS</sequence>
<dbReference type="Proteomes" id="UP000589292">
    <property type="component" value="Unassembled WGS sequence"/>
</dbReference>
<dbReference type="RefSeq" id="WP_137775617.1">
    <property type="nucleotide sequence ID" value="NZ_BAAAGB010000001.1"/>
</dbReference>
<dbReference type="PROSITE" id="PS50943">
    <property type="entry name" value="HTH_CROC1"/>
    <property type="match status" value="1"/>
</dbReference>
<gene>
    <name evidence="2" type="ORF">FG486_06390</name>
</gene>
<protein>
    <submittedName>
        <fullName evidence="2">Helix-turn-helix transcriptional regulator</fullName>
    </submittedName>
</protein>
<dbReference type="CDD" id="cd00093">
    <property type="entry name" value="HTH_XRE"/>
    <property type="match status" value="1"/>
</dbReference>
<comment type="caution">
    <text evidence="2">The sequence shown here is derived from an EMBL/GenBank/DDBJ whole genome shotgun (WGS) entry which is preliminary data.</text>
</comment>
<keyword evidence="3" id="KW-1185">Reference proteome</keyword>
<dbReference type="Pfam" id="PF13560">
    <property type="entry name" value="HTH_31"/>
    <property type="match status" value="1"/>
</dbReference>
<dbReference type="Gene3D" id="1.10.260.40">
    <property type="entry name" value="lambda repressor-like DNA-binding domains"/>
    <property type="match status" value="1"/>
</dbReference>